<evidence type="ECO:0000256" key="14">
    <source>
        <dbReference type="SAM" id="Phobius"/>
    </source>
</evidence>
<dbReference type="PANTHER" id="PTHR30618">
    <property type="entry name" value="NCS1 FAMILY PURINE/PYRIMIDINE TRANSPORTER"/>
    <property type="match status" value="1"/>
</dbReference>
<evidence type="ECO:0000313" key="17">
    <source>
        <dbReference type="EMBL" id="RAO73079.1"/>
    </source>
</evidence>
<evidence type="ECO:0000256" key="5">
    <source>
        <dbReference type="ARBA" id="ARBA00022448"/>
    </source>
</evidence>
<evidence type="ECO:0000256" key="9">
    <source>
        <dbReference type="ARBA" id="ARBA00022989"/>
    </source>
</evidence>
<feature type="transmembrane region" description="Helical" evidence="14">
    <location>
        <begin position="495"/>
        <end position="515"/>
    </location>
</feature>
<keyword evidence="9 14" id="KW-1133">Transmembrane helix</keyword>
<evidence type="ECO:0008006" key="19">
    <source>
        <dbReference type="Google" id="ProtNLM"/>
    </source>
</evidence>
<sequence>MGEYEQSRWTRTKHALSSWHAFHAAIKLKSASSILANEDLLPSPPERQTWTVWNFFAYWWSESWAVSTWSLGSSLIALGATVRDALLVILFANLLSAVVIVLNGRAASRYHVGYPVLARTTFGIWGSYFFVVLRAILGVIWGGVQMFFEGQFISICLRCIFPGWTKIHNSIPASQEITTQVMVGFFLAFVFTLPLMLIHTSKIRHLFSLKAVVFPLAALGVVCWATTANGGVSASALQATSTRPSSTTVFAWGIIGQFNAVMGANSALLVTVPDLARYSKTKNAQLWGQLLGLPIAQLICAAFGIITTSAVHNMWGETFWNPYDLLNGILDHSYTSKARAGVFFASASFAFATMGTSIACNIVPFAADVTCLAPKYVNIIRGQFICLILAFAIVPWRIVSSANGFLSFLSGYSIFQGSLVSIMTVDYFIIRRGNLHISEMFTTSRSGQYYYTYGVNWTGVAAFIAGFCLPLPGFIQSFGTVTIANPAATYMYDLGWVLSYLVGGVSYFAVSLLTARRAMRESRQMPFEGNVPKSIAMGAQKDVLVVDGMEIVVGVPGQEQEGPVDGSVGVVKGGTHRTTYPANLSTTGLLSMAGMEELEIHSKSYLVRWVNVKGDHTISWSIQPHKRSINFGIFKHLGQPTPSSSATTTTINADSQSVLDLPSDNPPASALIEKLRGAGLKPTQWIGKCEADKISQGTYDVPLGEGGNYALVFDNTFSKTTGKMATFVLVTYPTAMPPQSVHQVHPPHALGTVNNIGAPGNRVSPKLRPTNNSNTSIDNQRPAVKGGRSVSGGKSIKQRPNSNSVSSVNGASGLVHTGILQKRRRKRHQGWARRFFSLDYTSSTLSYYHDRNSSALRGAIPLNLAAVAANADRREISIDSGAEIWHLRANNEPDFASWRAALERASKQSKEDKTTRPASPTLQIPTRSTSRTLPNPAEDQEWEQIESLVSKISGSRDAVRRLAKDTDPKYLTSSASSAPMAALERRRSHSPHFQASPADGSPMNGEDYFGDTQHKRPFWKRKTSGNTPGSGHTKRQPNGTTHLATPSPSTDAFPASVTEDRKPRSVISHHTDRDDDIHENLMAILRDLDKTVIEFTNLIAESKGRRQPQISTISSRVSIDSEASQEFFDAEAGPSSPLLTIQHDSDVEAENEDAEEDVDDDALSSCSEGDTRSAYMRKGIRKESSAILFPAKPKSLIPLPLDGVQRRKIIPAPTVPPPSLIGFLRKNVGKDLSAVSMPVTANEPLSLLQRAAECMEYSPLLDKAASAIDGLERLVYVTAFALSNLSTNRVKDRAIRKPFNPLLGETFELVREDRGFRMIVEKVSHRPVQLAYQADSRDWSLTQSPKPTQKFWGKSAEINTDGKTRLSLHSSGDHFSWGNATSFLRNIIAGEKYVEPAGEMIVVNETTGQKTITTFKAGGMFSGRSEEVTVKAFDVHGNELPLGLAGTWTNSLQLTEHGSTTNKTIWSVGPLVDQAPKRYGFPVFAATLNESTPIEQGKLPPTDSRLRPDQRALENNDVDSAEDLKAKLEEKQRERRKELEDAGGVYRPRWFSRVDTSDVSSTIDGSTGGEEVVWKLKPGKDGYWEERARGEWNGVVPIFKL</sequence>
<keyword evidence="8 14" id="KW-0812">Transmembrane</keyword>
<dbReference type="SMART" id="SM00233">
    <property type="entry name" value="PH"/>
    <property type="match status" value="1"/>
</dbReference>
<proteinExistence type="inferred from homology"/>
<feature type="compositionally biased region" description="Basic and acidic residues" evidence="13">
    <location>
        <begin position="1504"/>
        <end position="1514"/>
    </location>
</feature>
<dbReference type="InterPro" id="IPR045225">
    <property type="entry name" value="Uracil/uridine/allantoin_perm"/>
</dbReference>
<evidence type="ECO:0000256" key="1">
    <source>
        <dbReference type="ARBA" id="ARBA00004141"/>
    </source>
</evidence>
<feature type="transmembrane region" description="Helical" evidence="14">
    <location>
        <begin position="249"/>
        <end position="270"/>
    </location>
</feature>
<keyword evidence="7" id="KW-0597">Phosphoprotein</keyword>
<evidence type="ECO:0000256" key="7">
    <source>
        <dbReference type="ARBA" id="ARBA00022553"/>
    </source>
</evidence>
<evidence type="ECO:0000256" key="4">
    <source>
        <dbReference type="ARBA" id="ARBA00008974"/>
    </source>
</evidence>
<dbReference type="SUPFAM" id="SSF101576">
    <property type="entry name" value="Supernatant protein factor (SPF), C-terminal domain"/>
    <property type="match status" value="1"/>
</dbReference>
<keyword evidence="6" id="KW-0963">Cytoplasm</keyword>
<evidence type="ECO:0000256" key="6">
    <source>
        <dbReference type="ARBA" id="ARBA00022490"/>
    </source>
</evidence>
<feature type="domain" description="PH" evidence="15">
    <location>
        <begin position="813"/>
        <end position="907"/>
    </location>
</feature>
<dbReference type="FunFam" id="2.30.29.30:FF:000369">
    <property type="entry name" value="Oxysterol binding protein"/>
    <property type="match status" value="1"/>
</dbReference>
<keyword evidence="5" id="KW-0813">Transport</keyword>
<feature type="transmembrane region" description="Helical" evidence="14">
    <location>
        <begin position="177"/>
        <end position="197"/>
    </location>
</feature>
<dbReference type="Gene3D" id="2.30.29.30">
    <property type="entry name" value="Pleckstrin-homology domain (PH domain)/Phosphotyrosine-binding domain (PTB)"/>
    <property type="match status" value="1"/>
</dbReference>
<keyword evidence="11" id="KW-0446">Lipid-binding</keyword>
<feature type="transmembrane region" description="Helical" evidence="14">
    <location>
        <begin position="85"/>
        <end position="102"/>
    </location>
</feature>
<feature type="compositionally biased region" description="Acidic residues" evidence="13">
    <location>
        <begin position="1147"/>
        <end position="1162"/>
    </location>
</feature>
<comment type="similarity">
    <text evidence="4">Belongs to the purine-cytosine permease (2.A.39) family.</text>
</comment>
<dbReference type="Gene3D" id="2.40.160.120">
    <property type="match status" value="1"/>
</dbReference>
<accession>A0A364LBC2</accession>
<dbReference type="InterPro" id="IPR037239">
    <property type="entry name" value="OSBP_sf"/>
</dbReference>
<evidence type="ECO:0000256" key="10">
    <source>
        <dbReference type="ARBA" id="ARBA00023055"/>
    </source>
</evidence>
<dbReference type="FunFam" id="2.40.160.120:FF:000013">
    <property type="entry name" value="Oxysterol binding protein"/>
    <property type="match status" value="1"/>
</dbReference>
<evidence type="ECO:0000256" key="8">
    <source>
        <dbReference type="ARBA" id="ARBA00022692"/>
    </source>
</evidence>
<reference evidence="17 18" key="1">
    <citation type="journal article" date="2017" name="Biotechnol. Biofuels">
        <title>Differential beta-glucosidase expression as a function of carbon source availability in Talaromyces amestolkiae: a genomic and proteomic approach.</title>
        <authorList>
            <person name="de Eugenio L.I."/>
            <person name="Mendez-Liter J.A."/>
            <person name="Nieto-Dominguez M."/>
            <person name="Alonso L."/>
            <person name="Gil-Munoz J."/>
            <person name="Barriuso J."/>
            <person name="Prieto A."/>
            <person name="Martinez M.J."/>
        </authorList>
    </citation>
    <scope>NUCLEOTIDE SEQUENCE [LARGE SCALE GENOMIC DNA]</scope>
    <source>
        <strain evidence="17 18">CIB</strain>
    </source>
</reference>
<feature type="compositionally biased region" description="Polar residues" evidence="13">
    <location>
        <begin position="1024"/>
        <end position="1050"/>
    </location>
</feature>
<keyword evidence="12 14" id="KW-0472">Membrane</keyword>
<dbReference type="GO" id="GO:0005737">
    <property type="term" value="C:cytoplasm"/>
    <property type="evidence" value="ECO:0007669"/>
    <property type="project" value="UniProtKB-SubCell"/>
</dbReference>
<dbReference type="GO" id="GO:0015205">
    <property type="term" value="F:nucleobase transmembrane transporter activity"/>
    <property type="evidence" value="ECO:0007669"/>
    <property type="project" value="TreeGrafter"/>
</dbReference>
<dbReference type="CDD" id="cd11482">
    <property type="entry name" value="SLC-NCS1sbd_NRT1-like"/>
    <property type="match status" value="1"/>
</dbReference>
<dbReference type="SUPFAM" id="SSF144000">
    <property type="entry name" value="Oxysterol-binding protein-like"/>
    <property type="match status" value="1"/>
</dbReference>
<name>A0A364LBC2_TALAM</name>
<dbReference type="GO" id="GO:0120009">
    <property type="term" value="P:intermembrane lipid transfer"/>
    <property type="evidence" value="ECO:0007669"/>
    <property type="project" value="UniProtKB-ARBA"/>
</dbReference>
<dbReference type="InterPro" id="IPR036598">
    <property type="entry name" value="GOLD_dom_sf"/>
</dbReference>
<evidence type="ECO:0000256" key="13">
    <source>
        <dbReference type="SAM" id="MobiDB-lite"/>
    </source>
</evidence>
<dbReference type="InterPro" id="IPR011993">
    <property type="entry name" value="PH-like_dom_sf"/>
</dbReference>
<dbReference type="InterPro" id="IPR000648">
    <property type="entry name" value="Oxysterol-bd"/>
</dbReference>
<dbReference type="Proteomes" id="UP000249363">
    <property type="component" value="Unassembled WGS sequence"/>
</dbReference>
<feature type="compositionally biased region" description="Low complexity" evidence="13">
    <location>
        <begin position="784"/>
        <end position="809"/>
    </location>
</feature>
<dbReference type="GO" id="GO:0005886">
    <property type="term" value="C:plasma membrane"/>
    <property type="evidence" value="ECO:0007669"/>
    <property type="project" value="TreeGrafter"/>
</dbReference>
<evidence type="ECO:0000256" key="11">
    <source>
        <dbReference type="ARBA" id="ARBA00023121"/>
    </source>
</evidence>
<feature type="region of interest" description="Disordered" evidence="13">
    <location>
        <begin position="968"/>
        <end position="1070"/>
    </location>
</feature>
<feature type="transmembrane region" description="Helical" evidence="14">
    <location>
        <begin position="290"/>
        <end position="315"/>
    </location>
</feature>
<evidence type="ECO:0000259" key="15">
    <source>
        <dbReference type="PROSITE" id="PS50003"/>
    </source>
</evidence>
<dbReference type="GeneID" id="63798305"/>
<dbReference type="GO" id="GO:0008289">
    <property type="term" value="F:lipid binding"/>
    <property type="evidence" value="ECO:0007669"/>
    <property type="project" value="UniProtKB-KW"/>
</dbReference>
<dbReference type="RefSeq" id="XP_040737593.1">
    <property type="nucleotide sequence ID" value="XM_040881969.1"/>
</dbReference>
<comment type="similarity">
    <text evidence="3">Belongs to the OSBP family.</text>
</comment>
<feature type="compositionally biased region" description="Polar residues" evidence="13">
    <location>
        <begin position="769"/>
        <end position="779"/>
    </location>
</feature>
<evidence type="ECO:0000256" key="12">
    <source>
        <dbReference type="ARBA" id="ARBA00023136"/>
    </source>
</evidence>
<feature type="compositionally biased region" description="Basic and acidic residues" evidence="13">
    <location>
        <begin position="903"/>
        <end position="915"/>
    </location>
</feature>
<dbReference type="Pfam" id="PF01237">
    <property type="entry name" value="Oxysterol_BP"/>
    <property type="match status" value="1"/>
</dbReference>
<feature type="region of interest" description="Disordered" evidence="13">
    <location>
        <begin position="759"/>
        <end position="811"/>
    </location>
</feature>
<dbReference type="InterPro" id="IPR001248">
    <property type="entry name" value="Pur-cyt_permease"/>
</dbReference>
<dbReference type="Gene3D" id="2.60.120.680">
    <property type="entry name" value="GOLD domain"/>
    <property type="match status" value="1"/>
</dbReference>
<feature type="region of interest" description="Disordered" evidence="13">
    <location>
        <begin position="1492"/>
        <end position="1523"/>
    </location>
</feature>
<evidence type="ECO:0000256" key="3">
    <source>
        <dbReference type="ARBA" id="ARBA00008842"/>
    </source>
</evidence>
<dbReference type="PANTHER" id="PTHR30618:SF0">
    <property type="entry name" value="PURINE-URACIL PERMEASE NCS1"/>
    <property type="match status" value="1"/>
</dbReference>
<feature type="compositionally biased region" description="Basic and acidic residues" evidence="13">
    <location>
        <begin position="1058"/>
        <end position="1070"/>
    </location>
</feature>
<dbReference type="InterPro" id="IPR041680">
    <property type="entry name" value="PH_8"/>
</dbReference>
<feature type="domain" description="GOLD" evidence="16">
    <location>
        <begin position="577"/>
        <end position="736"/>
    </location>
</feature>
<keyword evidence="10" id="KW-0445">Lipid transport</keyword>
<feature type="transmembrane region" description="Helical" evidence="14">
    <location>
        <begin position="209"/>
        <end position="229"/>
    </location>
</feature>
<feature type="transmembrane region" description="Helical" evidence="14">
    <location>
        <begin position="379"/>
        <end position="399"/>
    </location>
</feature>
<keyword evidence="18" id="KW-1185">Reference proteome</keyword>
<evidence type="ECO:0000313" key="18">
    <source>
        <dbReference type="Proteomes" id="UP000249363"/>
    </source>
</evidence>
<organism evidence="17 18">
    <name type="scientific">Talaromyces amestolkiae</name>
    <dbReference type="NCBI Taxonomy" id="1196081"/>
    <lineage>
        <taxon>Eukaryota</taxon>
        <taxon>Fungi</taxon>
        <taxon>Dikarya</taxon>
        <taxon>Ascomycota</taxon>
        <taxon>Pezizomycotina</taxon>
        <taxon>Eurotiomycetes</taxon>
        <taxon>Eurotiomycetidae</taxon>
        <taxon>Eurotiales</taxon>
        <taxon>Trichocomaceae</taxon>
        <taxon>Talaromyces</taxon>
        <taxon>Talaromyces sect. Talaromyces</taxon>
    </lineage>
</organism>
<dbReference type="STRING" id="1196081.A0A364LBC2"/>
<dbReference type="InterPro" id="IPR001849">
    <property type="entry name" value="PH_domain"/>
</dbReference>
<dbReference type="Gene3D" id="1.10.4160.10">
    <property type="entry name" value="Hydantoin permease"/>
    <property type="match status" value="1"/>
</dbReference>
<dbReference type="Pfam" id="PF15409">
    <property type="entry name" value="PH_8"/>
    <property type="match status" value="1"/>
</dbReference>
<dbReference type="InterPro" id="IPR009038">
    <property type="entry name" value="GOLD_dom"/>
</dbReference>
<feature type="transmembrane region" description="Helical" evidence="14">
    <location>
        <begin position="122"/>
        <end position="140"/>
    </location>
</feature>
<dbReference type="OrthoDB" id="1854502at2759"/>
<feature type="compositionally biased region" description="Polar residues" evidence="13">
    <location>
        <begin position="916"/>
        <end position="933"/>
    </location>
</feature>
<feature type="region of interest" description="Disordered" evidence="13">
    <location>
        <begin position="1145"/>
        <end position="1169"/>
    </location>
</feature>
<protein>
    <recommendedName>
        <fullName evidence="19">PH domain-containing protein</fullName>
    </recommendedName>
</protein>
<comment type="caution">
    <text evidence="17">The sequence shown here is derived from an EMBL/GenBank/DDBJ whole genome shotgun (WGS) entry which is preliminary data.</text>
</comment>
<feature type="transmembrane region" description="Helical" evidence="14">
    <location>
        <begin position="342"/>
        <end position="367"/>
    </location>
</feature>
<dbReference type="PROSITE" id="PS50003">
    <property type="entry name" value="PH_DOMAIN"/>
    <property type="match status" value="1"/>
</dbReference>
<evidence type="ECO:0000256" key="2">
    <source>
        <dbReference type="ARBA" id="ARBA00004496"/>
    </source>
</evidence>
<feature type="transmembrane region" description="Helical" evidence="14">
    <location>
        <begin position="450"/>
        <end position="475"/>
    </location>
</feature>
<dbReference type="Gene3D" id="3.30.70.3490">
    <property type="match status" value="1"/>
</dbReference>
<evidence type="ECO:0000259" key="16">
    <source>
        <dbReference type="PROSITE" id="PS50866"/>
    </source>
</evidence>
<dbReference type="SUPFAM" id="SSF50729">
    <property type="entry name" value="PH domain-like"/>
    <property type="match status" value="1"/>
</dbReference>
<gene>
    <name evidence="17" type="ORF">BHQ10_009091</name>
</gene>
<dbReference type="PROSITE" id="PS50866">
    <property type="entry name" value="GOLD"/>
    <property type="match status" value="1"/>
</dbReference>
<dbReference type="EMBL" id="MIKG01000022">
    <property type="protein sequence ID" value="RAO73079.1"/>
    <property type="molecule type" value="Genomic_DNA"/>
</dbReference>
<feature type="region of interest" description="Disordered" evidence="13">
    <location>
        <begin position="903"/>
        <end position="941"/>
    </location>
</feature>
<comment type="subcellular location">
    <subcellularLocation>
        <location evidence="2">Cytoplasm</location>
    </subcellularLocation>
    <subcellularLocation>
        <location evidence="1">Membrane</location>
        <topology evidence="1">Multi-pass membrane protein</topology>
    </subcellularLocation>
</comment>
<dbReference type="Pfam" id="PF02133">
    <property type="entry name" value="Transp_cyt_pur"/>
    <property type="match status" value="1"/>
</dbReference>